<dbReference type="EMBL" id="JQCQ01000018">
    <property type="protein sequence ID" value="KRO24965.1"/>
    <property type="molecule type" value="Genomic_DNA"/>
</dbReference>
<evidence type="ECO:0000313" key="2">
    <source>
        <dbReference type="Proteomes" id="UP000051249"/>
    </source>
</evidence>
<dbReference type="RefSeq" id="WP_057799589.1">
    <property type="nucleotide sequence ID" value="NZ_BJZZ01000017.1"/>
</dbReference>
<comment type="caution">
    <text evidence="1">The sequence shown here is derived from an EMBL/GenBank/DDBJ whole genome shotgun (WGS) entry which is preliminary data.</text>
</comment>
<reference evidence="1 2" key="1">
    <citation type="journal article" date="2015" name="Genome Announc.">
        <title>Expanding the biotechnology potential of lactobacilli through comparative genomics of 213 strains and associated genera.</title>
        <authorList>
            <person name="Sun Z."/>
            <person name="Harris H.M."/>
            <person name="McCann A."/>
            <person name="Guo C."/>
            <person name="Argimon S."/>
            <person name="Zhang W."/>
            <person name="Yang X."/>
            <person name="Jeffery I.B."/>
            <person name="Cooney J.C."/>
            <person name="Kagawa T.F."/>
            <person name="Liu W."/>
            <person name="Song Y."/>
            <person name="Salvetti E."/>
            <person name="Wrobel A."/>
            <person name="Rasinkangas P."/>
            <person name="Parkhill J."/>
            <person name="Rea M.C."/>
            <person name="O'Sullivan O."/>
            <person name="Ritari J."/>
            <person name="Douillard F.P."/>
            <person name="Paul Ross R."/>
            <person name="Yang R."/>
            <person name="Briner A.E."/>
            <person name="Felis G.E."/>
            <person name="de Vos W.M."/>
            <person name="Barrangou R."/>
            <person name="Klaenhammer T.R."/>
            <person name="Caufield P.W."/>
            <person name="Cui Y."/>
            <person name="Zhang H."/>
            <person name="O'Toole P.W."/>
        </authorList>
    </citation>
    <scope>NUCLEOTIDE SEQUENCE [LARGE SCALE GENOMIC DNA]</scope>
    <source>
        <strain evidence="1 2">DSM 23026</strain>
    </source>
</reference>
<accession>A0A0R2NGN8</accession>
<dbReference type="Proteomes" id="UP000051249">
    <property type="component" value="Unassembled WGS sequence"/>
</dbReference>
<gene>
    <name evidence="1" type="ORF">IV88_GL000531</name>
</gene>
<organism evidence="1 2">
    <name type="scientific">Pediococcus argentinicus</name>
    <dbReference type="NCBI Taxonomy" id="480391"/>
    <lineage>
        <taxon>Bacteria</taxon>
        <taxon>Bacillati</taxon>
        <taxon>Bacillota</taxon>
        <taxon>Bacilli</taxon>
        <taxon>Lactobacillales</taxon>
        <taxon>Lactobacillaceae</taxon>
        <taxon>Pediococcus</taxon>
    </lineage>
</organism>
<keyword evidence="2" id="KW-1185">Reference proteome</keyword>
<name>A0A0R2NGN8_9LACO</name>
<evidence type="ECO:0000313" key="1">
    <source>
        <dbReference type="EMBL" id="KRO24965.1"/>
    </source>
</evidence>
<dbReference type="AlphaFoldDB" id="A0A0R2NGN8"/>
<dbReference type="PATRIC" id="fig|480391.4.peg.538"/>
<sequence length="261" mass="30150">MRDDYIYVHLESLVNLIYSRGITSSDFLQGVFQIPTNILLLNNTTDDNRQIDPHTLLNEINGAKEIGDFLNSPNGGTAKWIDFSQREALGDLTANDIAELLYMGHMNSHLNTPFSYKLQNDFVYLTVGDDQVKTYYRRLKNFYAVLNHALVRHADQSFNERRGMFRRTVKFAEVPQTMVRQLIPILGEGLIFAFDQSFEQDHQYRVPILMVSDSNLAPTLRSRESLYNKAQQVAVLKYHLKSGHWHFVVTDPHAFDNDSLY</sequence>
<proteinExistence type="predicted"/>
<dbReference type="OrthoDB" id="8704087at2"/>
<protein>
    <submittedName>
        <fullName evidence="1">Uncharacterized protein</fullName>
    </submittedName>
</protein>